<dbReference type="SUPFAM" id="SSF51569">
    <property type="entry name" value="Aldolase"/>
    <property type="match status" value="1"/>
</dbReference>
<evidence type="ECO:0000313" key="3">
    <source>
        <dbReference type="Proteomes" id="UP000293535"/>
    </source>
</evidence>
<dbReference type="InterPro" id="IPR013785">
    <property type="entry name" value="Aldolase_TIM"/>
</dbReference>
<evidence type="ECO:0000313" key="2">
    <source>
        <dbReference type="EMBL" id="RYJ09888.1"/>
    </source>
</evidence>
<dbReference type="InterPro" id="IPR013974">
    <property type="entry name" value="SAF"/>
</dbReference>
<dbReference type="AlphaFoldDB" id="A0A482T0Q3"/>
<dbReference type="EMBL" id="RZIG01000002">
    <property type="protein sequence ID" value="RYJ09888.1"/>
    <property type="molecule type" value="Genomic_DNA"/>
</dbReference>
<dbReference type="InterPro" id="IPR057736">
    <property type="entry name" value="SAF_PseI/NeuA/NeuB"/>
</dbReference>
<dbReference type="GO" id="GO:0047444">
    <property type="term" value="F:N-acylneuraminate-9-phosphate synthase activity"/>
    <property type="evidence" value="ECO:0007669"/>
    <property type="project" value="TreeGrafter"/>
</dbReference>
<dbReference type="InterPro" id="IPR013132">
    <property type="entry name" value="PseI/NeuA/B-like_N"/>
</dbReference>
<dbReference type="GO" id="GO:0016051">
    <property type="term" value="P:carbohydrate biosynthetic process"/>
    <property type="evidence" value="ECO:0007669"/>
    <property type="project" value="InterPro"/>
</dbReference>
<dbReference type="Pfam" id="PF03102">
    <property type="entry name" value="NeuB"/>
    <property type="match status" value="1"/>
</dbReference>
<accession>A0A482T0Q3</accession>
<dbReference type="InterPro" id="IPR051690">
    <property type="entry name" value="PseI-like"/>
</dbReference>
<reference evidence="2 3" key="1">
    <citation type="submission" date="2018-12" db="EMBL/GenBank/DDBJ databases">
        <title>Draft genome sequence of Haloarcula hispinica strain 18.1, an halophilic archaeon isolated from Chott El Jerid of Southern Tunisia.</title>
        <authorList>
            <person name="Najjari A."/>
            <person name="Ben Dhia O."/>
            <person name="Ferjani R."/>
            <person name="Mahjoubi M."/>
            <person name="Sghaier H."/>
            <person name="Elshahed M."/>
            <person name="Ouzari H.I."/>
            <person name="Cherid A."/>
            <person name="Youssef N."/>
        </authorList>
    </citation>
    <scope>NUCLEOTIDE SEQUENCE [LARGE SCALE GENOMIC DNA]</scope>
    <source>
        <strain evidence="2 3">18.1</strain>
    </source>
</reference>
<name>A0A482T0Q3_HALHI</name>
<dbReference type="Proteomes" id="UP000293535">
    <property type="component" value="Unassembled WGS sequence"/>
</dbReference>
<gene>
    <name evidence="2" type="ORF">ELS20_07635</name>
</gene>
<comment type="caution">
    <text evidence="2">The sequence shown here is derived from an EMBL/GenBank/DDBJ whole genome shotgun (WGS) entry which is preliminary data.</text>
</comment>
<dbReference type="PANTHER" id="PTHR42966:SF1">
    <property type="entry name" value="SIALIC ACID SYNTHASE"/>
    <property type="match status" value="1"/>
</dbReference>
<dbReference type="InterPro" id="IPR036732">
    <property type="entry name" value="AFP_Neu5c_C_sf"/>
</dbReference>
<feature type="domain" description="AFP-like" evidence="1">
    <location>
        <begin position="289"/>
        <end position="347"/>
    </location>
</feature>
<proteinExistence type="predicted"/>
<dbReference type="SUPFAM" id="SSF51269">
    <property type="entry name" value="AFP III-like domain"/>
    <property type="match status" value="1"/>
</dbReference>
<evidence type="ECO:0000259" key="1">
    <source>
        <dbReference type="PROSITE" id="PS50844"/>
    </source>
</evidence>
<dbReference type="Gene3D" id="3.90.1210.10">
    <property type="entry name" value="Antifreeze-like/N-acetylneuraminic acid synthase C-terminal domain"/>
    <property type="match status" value="1"/>
</dbReference>
<organism evidence="2 3">
    <name type="scientific">Haloarcula hispanica</name>
    <dbReference type="NCBI Taxonomy" id="51589"/>
    <lineage>
        <taxon>Archaea</taxon>
        <taxon>Methanobacteriati</taxon>
        <taxon>Methanobacteriota</taxon>
        <taxon>Stenosarchaea group</taxon>
        <taxon>Halobacteria</taxon>
        <taxon>Halobacteriales</taxon>
        <taxon>Haloarculaceae</taxon>
        <taxon>Haloarcula</taxon>
    </lineage>
</organism>
<dbReference type="CDD" id="cd11615">
    <property type="entry name" value="SAF_NeuB_like"/>
    <property type="match status" value="1"/>
</dbReference>
<dbReference type="PROSITE" id="PS50844">
    <property type="entry name" value="AFP_LIKE"/>
    <property type="match status" value="1"/>
</dbReference>
<dbReference type="InterPro" id="IPR006190">
    <property type="entry name" value="SAF_AFP_Neu5Ac"/>
</dbReference>
<protein>
    <submittedName>
        <fullName evidence="2">N-acetylneuraminate synthase</fullName>
    </submittedName>
</protein>
<dbReference type="RefSeq" id="WP_050007771.1">
    <property type="nucleotide sequence ID" value="NZ_JAFKAA010000002.1"/>
</dbReference>
<sequence length="349" mass="37993">MRIDDFRVGKDGVYFIAEAGVNHNGDLEMAEELVDVAAEAGADAVKFQTFCADRLVTSNAETVEYQQDSDISGTQYEMLSQYELDHADHERLREHCENRGITFLSTPFDPESAEMLADLGVPAIKVGSGELNNLPLLKHIAGLSVPMIISTGMGTMQEVRNARDAILAKEPDAEAAFLHCTSAYPCEMSDVNLRAMETMARELPEPVGYSDHTTAPETPAIAVAAGAEIVEKHFTLNSSLPGPDHEASLEPPELSNAVSLVRDANLARGKSKKSPVPVETENRSALRKGLHAAVDLPPNTVLEDHHIDILRPADGLSPRYRETVLGTRVVRELDSGDPITETDVSWEKD</sequence>
<dbReference type="Pfam" id="PF08666">
    <property type="entry name" value="SAF"/>
    <property type="match status" value="1"/>
</dbReference>
<dbReference type="PANTHER" id="PTHR42966">
    <property type="entry name" value="N-ACETYLNEURAMINATE SYNTHASE"/>
    <property type="match status" value="1"/>
</dbReference>
<dbReference type="Gene3D" id="3.20.20.70">
    <property type="entry name" value="Aldolase class I"/>
    <property type="match status" value="1"/>
</dbReference>
<dbReference type="SMART" id="SM00858">
    <property type="entry name" value="SAF"/>
    <property type="match status" value="1"/>
</dbReference>